<proteinExistence type="predicted"/>
<accession>A0A6L3Z5Y3</accession>
<dbReference type="Proteomes" id="UP000481876">
    <property type="component" value="Unassembled WGS sequence"/>
</dbReference>
<dbReference type="RefSeq" id="WP_151663798.1">
    <property type="nucleotide sequence ID" value="NZ_CP103345.1"/>
</dbReference>
<comment type="caution">
    <text evidence="1">The sequence shown here is derived from an EMBL/GenBank/DDBJ whole genome shotgun (WGS) entry which is preliminary data.</text>
</comment>
<evidence type="ECO:0000313" key="1">
    <source>
        <dbReference type="EMBL" id="KAB2767620.1"/>
    </source>
</evidence>
<gene>
    <name evidence="1" type="ORF">F9L04_14955</name>
</gene>
<organism evidence="1 2">
    <name type="scientific">Brucella anthropi</name>
    <name type="common">Ochrobactrum anthropi</name>
    <dbReference type="NCBI Taxonomy" id="529"/>
    <lineage>
        <taxon>Bacteria</taxon>
        <taxon>Pseudomonadati</taxon>
        <taxon>Pseudomonadota</taxon>
        <taxon>Alphaproteobacteria</taxon>
        <taxon>Hyphomicrobiales</taxon>
        <taxon>Brucellaceae</taxon>
        <taxon>Brucella/Ochrobactrum group</taxon>
        <taxon>Brucella</taxon>
    </lineage>
</organism>
<dbReference type="AlphaFoldDB" id="A0A6L3Z5Y3"/>
<name>A0A6L3Z5Y3_BRUAN</name>
<dbReference type="EMBL" id="WBWS01000014">
    <property type="protein sequence ID" value="KAB2767620.1"/>
    <property type="molecule type" value="Genomic_DNA"/>
</dbReference>
<protein>
    <submittedName>
        <fullName evidence="1">Uncharacterized protein</fullName>
    </submittedName>
</protein>
<reference evidence="1 2" key="1">
    <citation type="submission" date="2019-09" db="EMBL/GenBank/DDBJ databases">
        <title>Taxonomic organization of the family Brucellaceae based on a phylogenomic approach.</title>
        <authorList>
            <person name="Leclercq S."/>
            <person name="Cloeckaert A."/>
            <person name="Zygmunt M.S."/>
        </authorList>
    </citation>
    <scope>NUCLEOTIDE SEQUENCE [LARGE SCALE GENOMIC DNA]</scope>
    <source>
        <strain evidence="1 2">LMG 3313</strain>
    </source>
</reference>
<sequence>MNAETSNDYPHVLKWNYGEKDRGTRIIVCKHGIQWIIQYQAKGGQWLNRSFCRTRAALENLLPGKAEEIREALPERCS</sequence>
<evidence type="ECO:0000313" key="2">
    <source>
        <dbReference type="Proteomes" id="UP000481876"/>
    </source>
</evidence>